<dbReference type="AlphaFoldDB" id="A0AAE1LS02"/>
<name>A0AAE1LS02_9NEOP</name>
<keyword evidence="1" id="KW-0175">Coiled coil</keyword>
<feature type="region of interest" description="Disordered" evidence="2">
    <location>
        <begin position="433"/>
        <end position="455"/>
    </location>
</feature>
<reference evidence="3" key="1">
    <citation type="submission" date="2021-07" db="EMBL/GenBank/DDBJ databases">
        <authorList>
            <person name="Catto M.A."/>
            <person name="Jacobson A."/>
            <person name="Kennedy G."/>
            <person name="Labadie P."/>
            <person name="Hunt B.G."/>
            <person name="Srinivasan R."/>
        </authorList>
    </citation>
    <scope>NUCLEOTIDE SEQUENCE</scope>
    <source>
        <strain evidence="3">PL_HMW_Pooled</strain>
        <tissue evidence="3">Head</tissue>
    </source>
</reference>
<evidence type="ECO:0000256" key="2">
    <source>
        <dbReference type="SAM" id="MobiDB-lite"/>
    </source>
</evidence>
<accession>A0AAE1LS02</accession>
<evidence type="ECO:0000313" key="3">
    <source>
        <dbReference type="EMBL" id="KAK3928714.1"/>
    </source>
</evidence>
<dbReference type="EMBL" id="JAHWGI010001349">
    <property type="protein sequence ID" value="KAK3928714.1"/>
    <property type="molecule type" value="Genomic_DNA"/>
</dbReference>
<gene>
    <name evidence="3" type="ORF">KUF71_016938</name>
</gene>
<organism evidence="3 4">
    <name type="scientific">Frankliniella fusca</name>
    <dbReference type="NCBI Taxonomy" id="407009"/>
    <lineage>
        <taxon>Eukaryota</taxon>
        <taxon>Metazoa</taxon>
        <taxon>Ecdysozoa</taxon>
        <taxon>Arthropoda</taxon>
        <taxon>Hexapoda</taxon>
        <taxon>Insecta</taxon>
        <taxon>Pterygota</taxon>
        <taxon>Neoptera</taxon>
        <taxon>Paraneoptera</taxon>
        <taxon>Thysanoptera</taxon>
        <taxon>Terebrantia</taxon>
        <taxon>Thripoidea</taxon>
        <taxon>Thripidae</taxon>
        <taxon>Frankliniella</taxon>
    </lineage>
</organism>
<reference evidence="3" key="2">
    <citation type="journal article" date="2023" name="BMC Genomics">
        <title>Pest status, molecular evolution, and epigenetic factors derived from the genome assembly of Frankliniella fusca, a thysanopteran phytovirus vector.</title>
        <authorList>
            <person name="Catto M.A."/>
            <person name="Labadie P.E."/>
            <person name="Jacobson A.L."/>
            <person name="Kennedy G.G."/>
            <person name="Srinivasan R."/>
            <person name="Hunt B.G."/>
        </authorList>
    </citation>
    <scope>NUCLEOTIDE SEQUENCE</scope>
    <source>
        <strain evidence="3">PL_HMW_Pooled</strain>
    </source>
</reference>
<evidence type="ECO:0000256" key="1">
    <source>
        <dbReference type="SAM" id="Coils"/>
    </source>
</evidence>
<protein>
    <submittedName>
        <fullName evidence="3">Kinesin-like protein KIN-12F</fullName>
    </submittedName>
</protein>
<dbReference type="Proteomes" id="UP001219518">
    <property type="component" value="Unassembled WGS sequence"/>
</dbReference>
<comment type="caution">
    <text evidence="3">The sequence shown here is derived from an EMBL/GenBank/DDBJ whole genome shotgun (WGS) entry which is preliminary data.</text>
</comment>
<keyword evidence="4" id="KW-1185">Reference proteome</keyword>
<feature type="coiled-coil region" evidence="1">
    <location>
        <begin position="389"/>
        <end position="417"/>
    </location>
</feature>
<proteinExistence type="predicted"/>
<sequence>MEAISDLIHREDAGEDIMASQEKLKLVREDPIVRRFWLKQLDPREAHHHCRFDAPFWPTSRTRILFPLYFDKDERPDENRGDCSWEDYIKNLQELRMRLKDVLSSSSCPDTLEAAWREASCPDNRTYELAIRTGLKHVKIIYKWAVQGRWTNSYLRWVLDVVVLDVYSLVRHCVSYVTKAEKNHSQLQNEITTLKREHAFDDRALMRMLASRKCTFIDTSLPDDRHHCPKPKHDIAALPDGATDLWYPDVFDMYSNRHEDLESTTLAQGRRKLFWGGGAAPPLHPTSDGPALAEFVAVHHQSSNNKPRKKDRIIRYRRFNEHGDDKDQRENLYRGMCTLHVPWRDEQEEILSARAADGGFEGLYKRHESKILQGRARFEAMLGLEGDMEDELQNVVAEDEEEANEAAEATRRQLAGDGKYVFDEAEFMDAGAQDMDVDLPEPRFDQPQGTGYSTL</sequence>
<evidence type="ECO:0000313" key="4">
    <source>
        <dbReference type="Proteomes" id="UP001219518"/>
    </source>
</evidence>